<evidence type="ECO:0000256" key="8">
    <source>
        <dbReference type="ARBA" id="ARBA00023053"/>
    </source>
</evidence>
<dbReference type="PANTHER" id="PTHR48086:SF3">
    <property type="entry name" value="SODIUM_PROLINE SYMPORTER"/>
    <property type="match status" value="1"/>
</dbReference>
<keyword evidence="5 14" id="KW-0812">Transmembrane</keyword>
<gene>
    <name evidence="15" type="ORF">SAMN05216214_11920</name>
</gene>
<dbReference type="CDD" id="cd11475">
    <property type="entry name" value="SLC5sbd_PutP"/>
    <property type="match status" value="1"/>
</dbReference>
<feature type="transmembrane region" description="Helical" evidence="14">
    <location>
        <begin position="194"/>
        <end position="217"/>
    </location>
</feature>
<dbReference type="InterPro" id="IPR011851">
    <property type="entry name" value="Na/Pro_symporter"/>
</dbReference>
<feature type="transmembrane region" description="Helical" evidence="14">
    <location>
        <begin position="371"/>
        <end position="391"/>
    </location>
</feature>
<dbReference type="GO" id="GO:0005298">
    <property type="term" value="F:proline:sodium symporter activity"/>
    <property type="evidence" value="ECO:0007669"/>
    <property type="project" value="UniProtKB-UniRule"/>
</dbReference>
<evidence type="ECO:0000256" key="9">
    <source>
        <dbReference type="ARBA" id="ARBA00023065"/>
    </source>
</evidence>
<evidence type="ECO:0000256" key="2">
    <source>
        <dbReference type="ARBA" id="ARBA00006434"/>
    </source>
</evidence>
<evidence type="ECO:0000256" key="6">
    <source>
        <dbReference type="ARBA" id="ARBA00022847"/>
    </source>
</evidence>
<dbReference type="PROSITE" id="PS50283">
    <property type="entry name" value="NA_SOLUT_SYMP_3"/>
    <property type="match status" value="1"/>
</dbReference>
<comment type="function">
    <text evidence="14">Catalyzes the sodium-dependent uptake of extracellular L-proline.</text>
</comment>
<accession>A0A1H7SIA4</accession>
<keyword evidence="8 14" id="KW-0915">Sodium</keyword>
<dbReference type="RefSeq" id="WP_074870414.1">
    <property type="nucleotide sequence ID" value="NZ_FOAS01000019.1"/>
</dbReference>
<keyword evidence="14" id="KW-0029">Amino-acid transport</keyword>
<sequence>MQETNLFVVGATFVVYLIVMLGIGILAYRRTANLSDYILGGRSIGPTTAALSAGASDMSGWLLLGLPGYALAAGYEATWIALGLLVGTWLNWLLVARRLRVYSHVAGDAVTLPAYFSNRFNDHSHLLRVICACFILLFFLFYASSGLVAAGKLFETVFGYDYRIAVVIGTLAVISYTLFGGFLAVAWTDVVQGLLMAVALVLVPVFALNAMGGWEAAHTAMQAKNPELLTFFNDVKGEPLGVIAILSLLGWGLGYFGQPHILARFKAVADERDLPTARRIAVSWTAVTLVAALFIGWVAIGYLPQELGDSEKVFLVMTNSLFHPVVAGILMAAVLAAIMSTADSQLLVSSSALAEDFYKAILRKDATQTELVWIGRAAVVVIALIALLLALDPDSSVLGLVSYAWAGFGAAFGPAVVLSLFWRQMNRSGAIAGILLGGITVVVWKQLADLGGVFALYEIIPGVILATLAIVVVSKATGGAQGVVLDTFDRVNRQLA</sequence>
<keyword evidence="14" id="KW-0997">Cell inner membrane</keyword>
<feature type="transmembrane region" description="Helical" evidence="14">
    <location>
        <begin position="281"/>
        <end position="300"/>
    </location>
</feature>
<keyword evidence="6 14" id="KW-0769">Symport</keyword>
<feature type="transmembrane region" description="Helical" evidence="14">
    <location>
        <begin position="403"/>
        <end position="422"/>
    </location>
</feature>
<reference evidence="15 16" key="1">
    <citation type="submission" date="2016-10" db="EMBL/GenBank/DDBJ databases">
        <authorList>
            <person name="de Groot N.N."/>
        </authorList>
    </citation>
    <scope>NUCLEOTIDE SEQUENCE [LARGE SCALE GENOMIC DNA]</scope>
    <source>
        <strain evidence="15 16">JCM 19513</strain>
    </source>
</reference>
<feature type="transmembrane region" description="Helical" evidence="14">
    <location>
        <begin position="429"/>
        <end position="448"/>
    </location>
</feature>
<dbReference type="PROSITE" id="PS00456">
    <property type="entry name" value="NA_SOLUT_SYMP_1"/>
    <property type="match status" value="1"/>
</dbReference>
<evidence type="ECO:0000256" key="13">
    <source>
        <dbReference type="RuleBase" id="RU362091"/>
    </source>
</evidence>
<feature type="transmembrane region" description="Helical" evidence="14">
    <location>
        <begin position="164"/>
        <end position="187"/>
    </location>
</feature>
<keyword evidence="7 14" id="KW-1133">Transmembrane helix</keyword>
<evidence type="ECO:0000256" key="11">
    <source>
        <dbReference type="ARBA" id="ARBA00023201"/>
    </source>
</evidence>
<keyword evidence="10 14" id="KW-0472">Membrane</keyword>
<comment type="subcellular location">
    <subcellularLocation>
        <location evidence="14">Cell inner membrane</location>
        <topology evidence="14">Multi-pass membrane protein</topology>
    </subcellularLocation>
    <subcellularLocation>
        <location evidence="1">Cell membrane</location>
        <topology evidence="1">Multi-pass membrane protein</topology>
    </subcellularLocation>
</comment>
<feature type="transmembrane region" description="Helical" evidence="14">
    <location>
        <begin position="454"/>
        <end position="473"/>
    </location>
</feature>
<dbReference type="AlphaFoldDB" id="A0A1H7SIA4"/>
<dbReference type="EMBL" id="FOAS01000019">
    <property type="protein sequence ID" value="SEL72168.1"/>
    <property type="molecule type" value="Genomic_DNA"/>
</dbReference>
<evidence type="ECO:0000256" key="3">
    <source>
        <dbReference type="ARBA" id="ARBA00022448"/>
    </source>
</evidence>
<dbReference type="Pfam" id="PF00474">
    <property type="entry name" value="SSF"/>
    <property type="match status" value="1"/>
</dbReference>
<dbReference type="InterPro" id="IPR001734">
    <property type="entry name" value="Na/solute_symporter"/>
</dbReference>
<keyword evidence="3 14" id="KW-0813">Transport</keyword>
<feature type="transmembrane region" description="Helical" evidence="14">
    <location>
        <begin position="77"/>
        <end position="95"/>
    </location>
</feature>
<evidence type="ECO:0000256" key="1">
    <source>
        <dbReference type="ARBA" id="ARBA00004651"/>
    </source>
</evidence>
<evidence type="ECO:0000313" key="15">
    <source>
        <dbReference type="EMBL" id="SEL72168.1"/>
    </source>
</evidence>
<evidence type="ECO:0000256" key="10">
    <source>
        <dbReference type="ARBA" id="ARBA00023136"/>
    </source>
</evidence>
<dbReference type="STRING" id="1429083.GCA_001885685_02528"/>
<dbReference type="GO" id="GO:0005886">
    <property type="term" value="C:plasma membrane"/>
    <property type="evidence" value="ECO:0007669"/>
    <property type="project" value="UniProtKB-SubCell"/>
</dbReference>
<feature type="transmembrane region" description="Helical" evidence="14">
    <location>
        <begin position="320"/>
        <end position="339"/>
    </location>
</feature>
<evidence type="ECO:0000256" key="5">
    <source>
        <dbReference type="ARBA" id="ARBA00022692"/>
    </source>
</evidence>
<comment type="catalytic activity">
    <reaction evidence="12">
        <text>L-proline(in) + Na(+)(in) = L-proline(out) + Na(+)(out)</text>
        <dbReference type="Rhea" id="RHEA:28967"/>
        <dbReference type="ChEBI" id="CHEBI:29101"/>
        <dbReference type="ChEBI" id="CHEBI:60039"/>
    </reaction>
</comment>
<feature type="transmembrane region" description="Helical" evidence="14">
    <location>
        <begin position="6"/>
        <end position="28"/>
    </location>
</feature>
<dbReference type="InterPro" id="IPR038377">
    <property type="entry name" value="Na/Glc_symporter_sf"/>
</dbReference>
<feature type="transmembrane region" description="Helical" evidence="14">
    <location>
        <begin position="126"/>
        <end position="144"/>
    </location>
</feature>
<dbReference type="NCBIfam" id="TIGR02121">
    <property type="entry name" value="Na_Pro_sym"/>
    <property type="match status" value="1"/>
</dbReference>
<dbReference type="PANTHER" id="PTHR48086">
    <property type="entry name" value="SODIUM/PROLINE SYMPORTER-RELATED"/>
    <property type="match status" value="1"/>
</dbReference>
<keyword evidence="16" id="KW-1185">Reference proteome</keyword>
<dbReference type="InterPro" id="IPR018212">
    <property type="entry name" value="Na/solute_symporter_CS"/>
</dbReference>
<evidence type="ECO:0000256" key="12">
    <source>
        <dbReference type="ARBA" id="ARBA00033708"/>
    </source>
</evidence>
<dbReference type="Gene3D" id="1.20.1730.10">
    <property type="entry name" value="Sodium/glucose cotransporter"/>
    <property type="match status" value="1"/>
</dbReference>
<protein>
    <recommendedName>
        <fullName evidence="14">Sodium/proline symporter</fullName>
    </recommendedName>
    <alternativeName>
        <fullName evidence="14">Proline permease</fullName>
    </alternativeName>
</protein>
<keyword evidence="11 14" id="KW-0739">Sodium transport</keyword>
<evidence type="ECO:0000256" key="7">
    <source>
        <dbReference type="ARBA" id="ARBA00022989"/>
    </source>
</evidence>
<dbReference type="InterPro" id="IPR050277">
    <property type="entry name" value="Sodium:Solute_Symporter"/>
</dbReference>
<evidence type="ECO:0000313" key="16">
    <source>
        <dbReference type="Proteomes" id="UP000185766"/>
    </source>
</evidence>
<keyword evidence="4" id="KW-1003">Cell membrane</keyword>
<comment type="similarity">
    <text evidence="2 13">Belongs to the sodium:solute symporter (SSF) (TC 2.A.21) family.</text>
</comment>
<dbReference type="GO" id="GO:0015824">
    <property type="term" value="P:proline transport"/>
    <property type="evidence" value="ECO:0007669"/>
    <property type="project" value="UniProtKB-UniRule"/>
</dbReference>
<evidence type="ECO:0000256" key="4">
    <source>
        <dbReference type="ARBA" id="ARBA00022475"/>
    </source>
</evidence>
<organism evidence="15 16">
    <name type="scientific">Atopomonas hussainii</name>
    <dbReference type="NCBI Taxonomy" id="1429083"/>
    <lineage>
        <taxon>Bacteria</taxon>
        <taxon>Pseudomonadati</taxon>
        <taxon>Pseudomonadota</taxon>
        <taxon>Gammaproteobacteria</taxon>
        <taxon>Pseudomonadales</taxon>
        <taxon>Pseudomonadaceae</taxon>
        <taxon>Atopomonas</taxon>
    </lineage>
</organism>
<keyword evidence="9 14" id="KW-0406">Ion transport</keyword>
<proteinExistence type="inferred from homology"/>
<feature type="transmembrane region" description="Helical" evidence="14">
    <location>
        <begin position="237"/>
        <end position="256"/>
    </location>
</feature>
<dbReference type="NCBIfam" id="TIGR00813">
    <property type="entry name" value="sss"/>
    <property type="match status" value="1"/>
</dbReference>
<dbReference type="Proteomes" id="UP000185766">
    <property type="component" value="Unassembled WGS sequence"/>
</dbReference>
<dbReference type="GO" id="GO:0015193">
    <property type="term" value="F:L-proline transmembrane transporter activity"/>
    <property type="evidence" value="ECO:0007669"/>
    <property type="project" value="TreeGrafter"/>
</dbReference>
<evidence type="ECO:0000256" key="14">
    <source>
        <dbReference type="RuleBase" id="RU366012"/>
    </source>
</evidence>
<name>A0A1H7SIA4_9GAMM</name>
<dbReference type="GO" id="GO:0031402">
    <property type="term" value="F:sodium ion binding"/>
    <property type="evidence" value="ECO:0007669"/>
    <property type="project" value="UniProtKB-UniRule"/>
</dbReference>